<feature type="domain" description="Release factor glutamine methyltransferase N-terminal" evidence="2">
    <location>
        <begin position="11"/>
        <end position="77"/>
    </location>
</feature>
<dbReference type="RefSeq" id="WP_183373904.1">
    <property type="nucleotide sequence ID" value="NZ_CBCSFZ010000010.1"/>
</dbReference>
<gene>
    <name evidence="3" type="ORF">FHX50_000362</name>
</gene>
<dbReference type="InterPro" id="IPR029063">
    <property type="entry name" value="SAM-dependent_MTases_sf"/>
</dbReference>
<evidence type="ECO:0000313" key="4">
    <source>
        <dbReference type="Proteomes" id="UP000568050"/>
    </source>
</evidence>
<evidence type="ECO:0000256" key="1">
    <source>
        <dbReference type="SAM" id="MobiDB-lite"/>
    </source>
</evidence>
<dbReference type="Proteomes" id="UP000568050">
    <property type="component" value="Unassembled WGS sequence"/>
</dbReference>
<dbReference type="AlphaFoldDB" id="A0A839QP78"/>
<dbReference type="InterPro" id="IPR050320">
    <property type="entry name" value="N5-glutamine_MTase"/>
</dbReference>
<feature type="region of interest" description="Disordered" evidence="1">
    <location>
        <begin position="183"/>
        <end position="202"/>
    </location>
</feature>
<keyword evidence="3" id="KW-0489">Methyltransferase</keyword>
<proteinExistence type="predicted"/>
<dbReference type="InterPro" id="IPR002052">
    <property type="entry name" value="DNA_methylase_N6_adenine_CS"/>
</dbReference>
<accession>A0A839QP78</accession>
<dbReference type="Pfam" id="PF17827">
    <property type="entry name" value="PrmC_N"/>
    <property type="match status" value="1"/>
</dbReference>
<dbReference type="PANTHER" id="PTHR18895:SF74">
    <property type="entry name" value="MTRF1L RELEASE FACTOR GLUTAMINE METHYLTRANSFERASE"/>
    <property type="match status" value="1"/>
</dbReference>
<name>A0A839QP78_9MICO</name>
<comment type="caution">
    <text evidence="3">The sequence shown here is derived from an EMBL/GenBank/DDBJ whole genome shotgun (WGS) entry which is preliminary data.</text>
</comment>
<dbReference type="GO" id="GO:0102559">
    <property type="term" value="F:peptide chain release factor N(5)-glutamine methyltransferase activity"/>
    <property type="evidence" value="ECO:0007669"/>
    <property type="project" value="UniProtKB-EC"/>
</dbReference>
<evidence type="ECO:0000313" key="3">
    <source>
        <dbReference type="EMBL" id="MBB3022114.1"/>
    </source>
</evidence>
<sequence length="324" mass="33862">MAEVRLRVGAAIRATRARLEAAGIESADAEARALVSHAAGSERSLVLLDDLPVGFDAELERLTTRRCTRAPLQLVLGRAPFRRLSLEMRTGVFIPRPETELIIDLVLAFRGDGERVERAVDLCTGSGALAASLVDELPRTSVWGIDISEDAVGLARANVAAAARGNTPAAAGATVPAAARAAAASGGGGADGSRQWHIRRGSVTDPQLLETGRALGDVGTADVVVSNPPYIPPGAVPRDPEVVEHDPHAALFGGGEDGLEIPRAVAQAASALLRGGGLFVMEHADVQGESARRMLEEVGGFTAIRTVSDLTGRDRFLTARRAEK</sequence>
<protein>
    <submittedName>
        <fullName evidence="3">Release factor glutamine methyltransferase</fullName>
        <ecNumber evidence="3">2.1.1.297</ecNumber>
    </submittedName>
</protein>
<keyword evidence="4" id="KW-1185">Reference proteome</keyword>
<dbReference type="PANTHER" id="PTHR18895">
    <property type="entry name" value="HEMK METHYLTRANSFERASE"/>
    <property type="match status" value="1"/>
</dbReference>
<dbReference type="SUPFAM" id="SSF53335">
    <property type="entry name" value="S-adenosyl-L-methionine-dependent methyltransferases"/>
    <property type="match status" value="1"/>
</dbReference>
<dbReference type="Gene3D" id="1.10.8.10">
    <property type="entry name" value="DNA helicase RuvA subunit, C-terminal domain"/>
    <property type="match status" value="1"/>
</dbReference>
<dbReference type="EC" id="2.1.1.297" evidence="3"/>
<dbReference type="InterPro" id="IPR040758">
    <property type="entry name" value="PrmC_N"/>
</dbReference>
<dbReference type="EMBL" id="JACHWP010000001">
    <property type="protein sequence ID" value="MBB3022114.1"/>
    <property type="molecule type" value="Genomic_DNA"/>
</dbReference>
<dbReference type="Gene3D" id="3.40.50.150">
    <property type="entry name" value="Vaccinia Virus protein VP39"/>
    <property type="match status" value="1"/>
</dbReference>
<organism evidence="3 4">
    <name type="scientific">Helcobacillus massiliensis</name>
    <dbReference type="NCBI Taxonomy" id="521392"/>
    <lineage>
        <taxon>Bacteria</taxon>
        <taxon>Bacillati</taxon>
        <taxon>Actinomycetota</taxon>
        <taxon>Actinomycetes</taxon>
        <taxon>Micrococcales</taxon>
        <taxon>Dermabacteraceae</taxon>
        <taxon>Helcobacillus</taxon>
    </lineage>
</organism>
<dbReference type="PROSITE" id="PS00092">
    <property type="entry name" value="N6_MTASE"/>
    <property type="match status" value="1"/>
</dbReference>
<dbReference type="GO" id="GO:0032259">
    <property type="term" value="P:methylation"/>
    <property type="evidence" value="ECO:0007669"/>
    <property type="project" value="UniProtKB-KW"/>
</dbReference>
<keyword evidence="3" id="KW-0808">Transferase</keyword>
<evidence type="ECO:0000259" key="2">
    <source>
        <dbReference type="Pfam" id="PF17827"/>
    </source>
</evidence>
<dbReference type="GO" id="GO:0003676">
    <property type="term" value="F:nucleic acid binding"/>
    <property type="evidence" value="ECO:0007669"/>
    <property type="project" value="InterPro"/>
</dbReference>
<reference evidence="3 4" key="1">
    <citation type="submission" date="2020-08" db="EMBL/GenBank/DDBJ databases">
        <title>Sequencing the genomes of 1000 actinobacteria strains.</title>
        <authorList>
            <person name="Klenk H.-P."/>
        </authorList>
    </citation>
    <scope>NUCLEOTIDE SEQUENCE [LARGE SCALE GENOMIC DNA]</scope>
    <source>
        <strain evidence="3 4">DSM 23040</strain>
    </source>
</reference>